<keyword evidence="2" id="KW-1185">Reference proteome</keyword>
<sequence>QLKLVRSGEGQLYKTNNPEIKRLQDKHSQTDFLINTTMLAYCGKRQLQSVMGMEKILVAINMAPPTGDFEKFDPNATVENERKTSSNTTNAQVASGCLNNNEQVASTIKAEIEAAAHVQYTIDIALDYENRLAREIRRLQCENRKMNHHSVIVSAQYNVWLAATHMQLPRCSKLVANGAQASIMQCREQNVTFQTEFTKCGPQPRYLNFTIAVEGWELVPFTDCYWYSNFVNFNGKTHAYKNGEWIPVFANIQVQGRKLIETEKFEV</sequence>
<evidence type="ECO:0000313" key="2">
    <source>
        <dbReference type="Proteomes" id="UP000076858"/>
    </source>
</evidence>
<organism evidence="1 2">
    <name type="scientific">Daphnia magna</name>
    <dbReference type="NCBI Taxonomy" id="35525"/>
    <lineage>
        <taxon>Eukaryota</taxon>
        <taxon>Metazoa</taxon>
        <taxon>Ecdysozoa</taxon>
        <taxon>Arthropoda</taxon>
        <taxon>Crustacea</taxon>
        <taxon>Branchiopoda</taxon>
        <taxon>Diplostraca</taxon>
        <taxon>Cladocera</taxon>
        <taxon>Anomopoda</taxon>
        <taxon>Daphniidae</taxon>
        <taxon>Daphnia</taxon>
    </lineage>
</organism>
<gene>
    <name evidence="1" type="ORF">APZ42_010263</name>
</gene>
<dbReference type="Proteomes" id="UP000076858">
    <property type="component" value="Unassembled WGS sequence"/>
</dbReference>
<protein>
    <submittedName>
        <fullName evidence="1">Uncharacterized protein</fullName>
    </submittedName>
</protein>
<dbReference type="OrthoDB" id="6388921at2759"/>
<reference evidence="1 2" key="1">
    <citation type="submission" date="2016-03" db="EMBL/GenBank/DDBJ databases">
        <title>EvidentialGene: Evidence-directed Construction of Genes on Genomes.</title>
        <authorList>
            <person name="Gilbert D.G."/>
            <person name="Choi J.-H."/>
            <person name="Mockaitis K."/>
            <person name="Colbourne J."/>
            <person name="Pfrender M."/>
        </authorList>
    </citation>
    <scope>NUCLEOTIDE SEQUENCE [LARGE SCALE GENOMIC DNA]</scope>
    <source>
        <strain evidence="1 2">Xinb3</strain>
        <tissue evidence="1">Complete organism</tissue>
    </source>
</reference>
<name>A0A164DH97_9CRUS</name>
<evidence type="ECO:0000313" key="1">
    <source>
        <dbReference type="EMBL" id="KZR95776.1"/>
    </source>
</evidence>
<dbReference type="EMBL" id="LRGB01027235">
    <property type="protein sequence ID" value="KZR95776.1"/>
    <property type="molecule type" value="Genomic_DNA"/>
</dbReference>
<feature type="non-terminal residue" evidence="1">
    <location>
        <position position="267"/>
    </location>
</feature>
<accession>A0A164DH97</accession>
<proteinExistence type="predicted"/>
<feature type="non-terminal residue" evidence="1">
    <location>
        <position position="1"/>
    </location>
</feature>
<comment type="caution">
    <text evidence="1">The sequence shown here is derived from an EMBL/GenBank/DDBJ whole genome shotgun (WGS) entry which is preliminary data.</text>
</comment>
<dbReference type="AlphaFoldDB" id="A0A164DH97"/>